<sequence>MPKGLSLGFFGTRICRPAPTVRPIMEGDWACERYMCRCCRISCTGINIGDRDEGCIKLCIPPSSTRTTETKEVADDRDQGLTNTSQGPRSYATSSRGCRLRCLILLELTIRSKWSASISRDQEDEITSFPVRVSCRGPSARLRVSYKVLTSTNKVPVTTHHFVSSGSTQTRPPE</sequence>
<reference evidence="2" key="1">
    <citation type="journal article" date="2022" name="bioRxiv">
        <title>Deciphering the potential niche of two novel black yeast fungi from a biological soil crust based on their genomes, phenotypes, and melanin regulation.</title>
        <authorList>
            <consortium name="DOE Joint Genome Institute"/>
            <person name="Carr E.C."/>
            <person name="Barton Q."/>
            <person name="Grambo S."/>
            <person name="Sullivan M."/>
            <person name="Renfro C.M."/>
            <person name="Kuo A."/>
            <person name="Pangilinan J."/>
            <person name="Lipzen A."/>
            <person name="Keymanesh K."/>
            <person name="Savage E."/>
            <person name="Barry K."/>
            <person name="Grigoriev I.V."/>
            <person name="Riekhof W.R."/>
            <person name="Harris S.S."/>
        </authorList>
    </citation>
    <scope>NUCLEOTIDE SEQUENCE</scope>
    <source>
        <strain evidence="2">JF 03-4F</strain>
    </source>
</reference>
<evidence type="ECO:0000313" key="2">
    <source>
        <dbReference type="EMBL" id="KAI1609385.1"/>
    </source>
</evidence>
<feature type="region of interest" description="Disordered" evidence="1">
    <location>
        <begin position="67"/>
        <end position="92"/>
    </location>
</feature>
<protein>
    <submittedName>
        <fullName evidence="2">Uncharacterized protein</fullName>
    </submittedName>
</protein>
<evidence type="ECO:0000313" key="3">
    <source>
        <dbReference type="Proteomes" id="UP001203852"/>
    </source>
</evidence>
<evidence type="ECO:0000256" key="1">
    <source>
        <dbReference type="SAM" id="MobiDB-lite"/>
    </source>
</evidence>
<organism evidence="2 3">
    <name type="scientific">Exophiala viscosa</name>
    <dbReference type="NCBI Taxonomy" id="2486360"/>
    <lineage>
        <taxon>Eukaryota</taxon>
        <taxon>Fungi</taxon>
        <taxon>Dikarya</taxon>
        <taxon>Ascomycota</taxon>
        <taxon>Pezizomycotina</taxon>
        <taxon>Eurotiomycetes</taxon>
        <taxon>Chaetothyriomycetidae</taxon>
        <taxon>Chaetothyriales</taxon>
        <taxon>Herpotrichiellaceae</taxon>
        <taxon>Exophiala</taxon>
    </lineage>
</organism>
<proteinExistence type="predicted"/>
<dbReference type="AlphaFoldDB" id="A0AAN6IA20"/>
<comment type="caution">
    <text evidence="2">The sequence shown here is derived from an EMBL/GenBank/DDBJ whole genome shotgun (WGS) entry which is preliminary data.</text>
</comment>
<accession>A0AAN6IA20</accession>
<keyword evidence="3" id="KW-1185">Reference proteome</keyword>
<name>A0AAN6IA20_9EURO</name>
<dbReference type="Proteomes" id="UP001203852">
    <property type="component" value="Unassembled WGS sequence"/>
</dbReference>
<dbReference type="EMBL" id="MU404360">
    <property type="protein sequence ID" value="KAI1609385.1"/>
    <property type="molecule type" value="Genomic_DNA"/>
</dbReference>
<feature type="compositionally biased region" description="Polar residues" evidence="1">
    <location>
        <begin position="80"/>
        <end position="92"/>
    </location>
</feature>
<gene>
    <name evidence="2" type="ORF">EDD36DRAFT_69723</name>
</gene>
<feature type="compositionally biased region" description="Basic and acidic residues" evidence="1">
    <location>
        <begin position="68"/>
        <end position="79"/>
    </location>
</feature>